<comment type="subcellular location">
    <subcellularLocation>
        <location evidence="9">Cell inner membrane</location>
        <topology evidence="9">Multi-pass membrane protein</topology>
    </subcellularLocation>
    <subcellularLocation>
        <location evidence="1">Membrane</location>
        <topology evidence="1">Multi-pass membrane protein</topology>
    </subcellularLocation>
</comment>
<dbReference type="GO" id="GO:0015538">
    <property type="term" value="F:sialic acid:proton symporter activity"/>
    <property type="evidence" value="ECO:0007669"/>
    <property type="project" value="UniProtKB-UniRule"/>
</dbReference>
<sequence length="499" mass="53815">MNNTAQRIPWYRHLTKPQWKAFSAAWIGYLLDGFDFVLIALVLTEIQSEFGLTTVQAASLISAAFISRWFGGLVLGAMGDRYGRKLAMITSIVLFSFGTLACGFAPGFTTMFLARLLIGMGMAGEYGSSATYVIESWPKHMRNKASGFLISGFSVGAVIAAQVYSVVVPAWGWRALFFIGILPIIFALWLRKNIPEAEDWKEKFADTKPTKTMVDILYRGEHRFINIGLTVVVATALYFCFAGNLGNAVIIAALGLICAAVFISFMVQSSGKRWPTGVTLMVVVFFAFLYSWPIQALLPTYLKTELAYDPKTVAHILFFSGFGAAVGCCVGGFLGDWLGTRKAYVCSLLASQLLIIPVFAIGGGNIWGLGLLLFLQQMLGQGIAGILPKLIGGYFDTEQRAAGLGFTYNVGALGGALAPIIGATIAQRLDLGTALASLSFSLTFVVILLIGLDMPSRIQRWIHPEAVRTHDAIDGKPLSGAGAVKKGAIKGPMMHKAAK</sequence>
<comment type="catalytic activity">
    <reaction evidence="9">
        <text>N-acetylneuraminate(in) + H(+)(in) = N-acetylneuraminate(out) + H(+)(out)</text>
        <dbReference type="Rhea" id="RHEA:28987"/>
        <dbReference type="ChEBI" id="CHEBI:15378"/>
        <dbReference type="ChEBI" id="CHEBI:35418"/>
    </reaction>
</comment>
<dbReference type="CDD" id="cd17316">
    <property type="entry name" value="MFS_SV2_like"/>
    <property type="match status" value="1"/>
</dbReference>
<dbReference type="InterPro" id="IPR036259">
    <property type="entry name" value="MFS_trans_sf"/>
</dbReference>
<reference evidence="11 12" key="1">
    <citation type="submission" date="2016-04" db="EMBL/GenBank/DDBJ databases">
        <title>ATOL: Assembling a taxonomically balanced genome-scale reconstruction of the evolutionary history of the Enterobacteriaceae.</title>
        <authorList>
            <person name="Plunkett G.III."/>
            <person name="Neeno-Eckwall E.C."/>
            <person name="Glasner J.D."/>
            <person name="Perna N.T."/>
        </authorList>
    </citation>
    <scope>NUCLEOTIDE SEQUENCE [LARGE SCALE GENOMIC DNA]</scope>
    <source>
        <strain evidence="11 12">ATCC 51607</strain>
    </source>
</reference>
<dbReference type="HAMAP" id="MF_01238">
    <property type="entry name" value="MFS_NanT"/>
    <property type="match status" value="1"/>
</dbReference>
<dbReference type="PANTHER" id="PTHR23508">
    <property type="entry name" value="CARBOXYLIC ACID TRANSPORTER PROTEIN HOMOLOG"/>
    <property type="match status" value="1"/>
</dbReference>
<dbReference type="Pfam" id="PF07690">
    <property type="entry name" value="MFS_1"/>
    <property type="match status" value="2"/>
</dbReference>
<dbReference type="NCBIfam" id="TIGR00891">
    <property type="entry name" value="2A0112"/>
    <property type="match status" value="1"/>
</dbReference>
<dbReference type="FunFam" id="1.20.1250.20:FF:000038">
    <property type="entry name" value="Sialic acid transporter NanT"/>
    <property type="match status" value="1"/>
</dbReference>
<proteinExistence type="inferred from homology"/>
<keyword evidence="8 9" id="KW-0472">Membrane</keyword>
<dbReference type="NCBIfam" id="NF003024">
    <property type="entry name" value="PRK03893.1"/>
    <property type="match status" value="1"/>
</dbReference>
<feature type="transmembrane region" description="Helical" evidence="9">
    <location>
        <begin position="312"/>
        <end position="334"/>
    </location>
</feature>
<organism evidence="11 12">
    <name type="scientific">Buttiauxella noackiae ATCC 51607</name>
    <dbReference type="NCBI Taxonomy" id="1354255"/>
    <lineage>
        <taxon>Bacteria</taxon>
        <taxon>Pseudomonadati</taxon>
        <taxon>Pseudomonadota</taxon>
        <taxon>Gammaproteobacteria</taxon>
        <taxon>Enterobacterales</taxon>
        <taxon>Enterobacteriaceae</taxon>
        <taxon>Buttiauxella</taxon>
    </lineage>
</organism>
<comment type="function">
    <text evidence="9">Catalyzes the proton-dependent transport of sialic acid.</text>
</comment>
<dbReference type="Gene3D" id="1.20.1250.20">
    <property type="entry name" value="MFS general substrate transporter like domains"/>
    <property type="match status" value="2"/>
</dbReference>
<feature type="transmembrane region" description="Helical" evidence="9">
    <location>
        <begin position="86"/>
        <end position="106"/>
    </location>
</feature>
<feature type="transmembrane region" description="Helical" evidence="9">
    <location>
        <begin position="55"/>
        <end position="79"/>
    </location>
</feature>
<dbReference type="InterPro" id="IPR004742">
    <property type="entry name" value="SA_transporter"/>
</dbReference>
<dbReference type="GO" id="GO:0005886">
    <property type="term" value="C:plasma membrane"/>
    <property type="evidence" value="ECO:0007669"/>
    <property type="project" value="UniProtKB-SubCell"/>
</dbReference>
<gene>
    <name evidence="9" type="primary">nanT</name>
    <name evidence="11" type="ORF">M979_3051</name>
</gene>
<feature type="transmembrane region" description="Helical" evidence="9">
    <location>
        <begin position="171"/>
        <end position="190"/>
    </location>
</feature>
<evidence type="ECO:0000256" key="1">
    <source>
        <dbReference type="ARBA" id="ARBA00004141"/>
    </source>
</evidence>
<evidence type="ECO:0000256" key="4">
    <source>
        <dbReference type="ARBA" id="ARBA00022519"/>
    </source>
</evidence>
<feature type="transmembrane region" description="Helical" evidence="9">
    <location>
        <begin position="112"/>
        <end position="134"/>
    </location>
</feature>
<keyword evidence="7 9" id="KW-1133">Transmembrane helix</keyword>
<name>A0A1B7HKN2_9ENTR</name>
<feature type="transmembrane region" description="Helical" evidence="9">
    <location>
        <begin position="21"/>
        <end position="43"/>
    </location>
</feature>
<evidence type="ECO:0000256" key="9">
    <source>
        <dbReference type="HAMAP-Rule" id="MF_01238"/>
    </source>
</evidence>
<evidence type="ECO:0000256" key="3">
    <source>
        <dbReference type="ARBA" id="ARBA00022475"/>
    </source>
</evidence>
<dbReference type="GO" id="GO:0046943">
    <property type="term" value="F:carboxylic acid transmembrane transporter activity"/>
    <property type="evidence" value="ECO:0007669"/>
    <property type="project" value="TreeGrafter"/>
</dbReference>
<feature type="transmembrane region" description="Helical" evidence="9">
    <location>
        <begin position="343"/>
        <end position="361"/>
    </location>
</feature>
<feature type="transmembrane region" description="Helical" evidence="9">
    <location>
        <begin position="274"/>
        <end position="292"/>
    </location>
</feature>
<protein>
    <recommendedName>
        <fullName evidence="9">Sialic acid transporter NanT</fullName>
    </recommendedName>
    <alternativeName>
        <fullName evidence="9">Sialic acid permease</fullName>
    </alternativeName>
    <alternativeName>
        <fullName evidence="9">Sialic acid/H(+) symporter</fullName>
    </alternativeName>
</protein>
<evidence type="ECO:0000313" key="12">
    <source>
        <dbReference type="Proteomes" id="UP000078286"/>
    </source>
</evidence>
<dbReference type="PATRIC" id="fig|1354255.3.peg.3143"/>
<dbReference type="EMBL" id="LXEO01000047">
    <property type="protein sequence ID" value="OAT16172.1"/>
    <property type="molecule type" value="Genomic_DNA"/>
</dbReference>
<dbReference type="PROSITE" id="PS50850">
    <property type="entry name" value="MFS"/>
    <property type="match status" value="1"/>
</dbReference>
<dbReference type="Proteomes" id="UP000078286">
    <property type="component" value="Unassembled WGS sequence"/>
</dbReference>
<dbReference type="InterPro" id="IPR020846">
    <property type="entry name" value="MFS_dom"/>
</dbReference>
<keyword evidence="6 9" id="KW-0812">Transmembrane</keyword>
<evidence type="ECO:0000313" key="11">
    <source>
        <dbReference type="EMBL" id="OAT16172.1"/>
    </source>
</evidence>
<keyword evidence="4 9" id="KW-0997">Cell inner membrane</keyword>
<feature type="transmembrane region" description="Helical" evidence="9">
    <location>
        <begin position="367"/>
        <end position="391"/>
    </location>
</feature>
<keyword evidence="12" id="KW-1185">Reference proteome</keyword>
<evidence type="ECO:0000256" key="8">
    <source>
        <dbReference type="ARBA" id="ARBA00023136"/>
    </source>
</evidence>
<dbReference type="InterPro" id="IPR011701">
    <property type="entry name" value="MFS"/>
</dbReference>
<feature type="domain" description="Major facilitator superfamily (MFS) profile" evidence="10">
    <location>
        <begin position="21"/>
        <end position="459"/>
    </location>
</feature>
<keyword evidence="5 9" id="KW-0762">Sugar transport</keyword>
<dbReference type="AlphaFoldDB" id="A0A1B7HKN2"/>
<dbReference type="RefSeq" id="WP_034459785.1">
    <property type="nucleotide sequence ID" value="NZ_LXEO01000047.1"/>
</dbReference>
<feature type="transmembrane region" description="Helical" evidence="9">
    <location>
        <begin position="248"/>
        <end position="267"/>
    </location>
</feature>
<dbReference type="SUPFAM" id="SSF103473">
    <property type="entry name" value="MFS general substrate transporter"/>
    <property type="match status" value="1"/>
</dbReference>
<comment type="similarity">
    <text evidence="9">Belongs to the major facilitator superfamily. Sialate:H(+) symporter (SHS) (TC 2.A.1.12) family.</text>
</comment>
<keyword evidence="2 9" id="KW-0813">Transport</keyword>
<keyword evidence="3 9" id="KW-1003">Cell membrane</keyword>
<accession>A0A1B7HKN2</accession>
<comment type="caution">
    <text evidence="11">The sequence shown here is derived from an EMBL/GenBank/DDBJ whole genome shotgun (WGS) entry which is preliminary data.</text>
</comment>
<dbReference type="PANTHER" id="PTHR23508:SF3">
    <property type="entry name" value="SIALIC ACID TRANSPORTER NANT"/>
    <property type="match status" value="1"/>
</dbReference>
<evidence type="ECO:0000256" key="5">
    <source>
        <dbReference type="ARBA" id="ARBA00022597"/>
    </source>
</evidence>
<feature type="transmembrane region" description="Helical" evidence="9">
    <location>
        <begin position="146"/>
        <end position="165"/>
    </location>
</feature>
<evidence type="ECO:0000259" key="10">
    <source>
        <dbReference type="PROSITE" id="PS50850"/>
    </source>
</evidence>
<evidence type="ECO:0000256" key="2">
    <source>
        <dbReference type="ARBA" id="ARBA00022448"/>
    </source>
</evidence>
<evidence type="ECO:0000256" key="6">
    <source>
        <dbReference type="ARBA" id="ARBA00022692"/>
    </source>
</evidence>
<feature type="transmembrane region" description="Helical" evidence="9">
    <location>
        <begin position="431"/>
        <end position="452"/>
    </location>
</feature>
<evidence type="ECO:0000256" key="7">
    <source>
        <dbReference type="ARBA" id="ARBA00022989"/>
    </source>
</evidence>
<feature type="transmembrane region" description="Helical" evidence="9">
    <location>
        <begin position="224"/>
        <end position="242"/>
    </location>
</feature>
<feature type="transmembrane region" description="Helical" evidence="9">
    <location>
        <begin position="403"/>
        <end position="425"/>
    </location>
</feature>
<dbReference type="FunFam" id="1.20.1250.20:FF:000027">
    <property type="entry name" value="Sialic acid transporter NanT"/>
    <property type="match status" value="1"/>
</dbReference>